<reference evidence="1" key="1">
    <citation type="journal article" date="2023" name="Mol. Phylogenet. Evol.">
        <title>Genome-scale phylogeny and comparative genomics of the fungal order Sordariales.</title>
        <authorList>
            <person name="Hensen N."/>
            <person name="Bonometti L."/>
            <person name="Westerberg I."/>
            <person name="Brannstrom I.O."/>
            <person name="Guillou S."/>
            <person name="Cros-Aarteil S."/>
            <person name="Calhoun S."/>
            <person name="Haridas S."/>
            <person name="Kuo A."/>
            <person name="Mondo S."/>
            <person name="Pangilinan J."/>
            <person name="Riley R."/>
            <person name="LaButti K."/>
            <person name="Andreopoulos B."/>
            <person name="Lipzen A."/>
            <person name="Chen C."/>
            <person name="Yan M."/>
            <person name="Daum C."/>
            <person name="Ng V."/>
            <person name="Clum A."/>
            <person name="Steindorff A."/>
            <person name="Ohm R.A."/>
            <person name="Martin F."/>
            <person name="Silar P."/>
            <person name="Natvig D.O."/>
            <person name="Lalanne C."/>
            <person name="Gautier V."/>
            <person name="Ament-Velasquez S.L."/>
            <person name="Kruys A."/>
            <person name="Hutchinson M.I."/>
            <person name="Powell A.J."/>
            <person name="Barry K."/>
            <person name="Miller A.N."/>
            <person name="Grigoriev I.V."/>
            <person name="Debuchy R."/>
            <person name="Gladieux P."/>
            <person name="Hiltunen Thoren M."/>
            <person name="Johannesson H."/>
        </authorList>
    </citation>
    <scope>NUCLEOTIDE SEQUENCE</scope>
    <source>
        <strain evidence="1">CBS 757.83</strain>
    </source>
</reference>
<sequence length="163" mass="18269">MALEEHFVAALAACRGLDRVTLAGRVPPSLALRLASQQSLTVKLVSKAMATFMKTLEKERRRWEGQISYGGTLDEDEFARRKTARFPPLEPLECTANVAQEPHFVLVRKDTPGSHWMRRVDQESSVSESELGRGMLSVEGAGALSDRSWEDVARFMDHSNHKM</sequence>
<accession>A0AAN6PT14</accession>
<evidence type="ECO:0000313" key="1">
    <source>
        <dbReference type="EMBL" id="KAK4097233.1"/>
    </source>
</evidence>
<comment type="caution">
    <text evidence="1">The sequence shown here is derived from an EMBL/GenBank/DDBJ whole genome shotgun (WGS) entry which is preliminary data.</text>
</comment>
<evidence type="ECO:0000313" key="2">
    <source>
        <dbReference type="Proteomes" id="UP001305647"/>
    </source>
</evidence>
<proteinExistence type="predicted"/>
<organism evidence="1 2">
    <name type="scientific">Parathielavia hyrcaniae</name>
    <dbReference type="NCBI Taxonomy" id="113614"/>
    <lineage>
        <taxon>Eukaryota</taxon>
        <taxon>Fungi</taxon>
        <taxon>Dikarya</taxon>
        <taxon>Ascomycota</taxon>
        <taxon>Pezizomycotina</taxon>
        <taxon>Sordariomycetes</taxon>
        <taxon>Sordariomycetidae</taxon>
        <taxon>Sordariales</taxon>
        <taxon>Chaetomiaceae</taxon>
        <taxon>Parathielavia</taxon>
    </lineage>
</organism>
<reference evidence="1" key="2">
    <citation type="submission" date="2023-05" db="EMBL/GenBank/DDBJ databases">
        <authorList>
            <consortium name="Lawrence Berkeley National Laboratory"/>
            <person name="Steindorff A."/>
            <person name="Hensen N."/>
            <person name="Bonometti L."/>
            <person name="Westerberg I."/>
            <person name="Brannstrom I.O."/>
            <person name="Guillou S."/>
            <person name="Cros-Aarteil S."/>
            <person name="Calhoun S."/>
            <person name="Haridas S."/>
            <person name="Kuo A."/>
            <person name="Mondo S."/>
            <person name="Pangilinan J."/>
            <person name="Riley R."/>
            <person name="Labutti K."/>
            <person name="Andreopoulos B."/>
            <person name="Lipzen A."/>
            <person name="Chen C."/>
            <person name="Yanf M."/>
            <person name="Daum C."/>
            <person name="Ng V."/>
            <person name="Clum A."/>
            <person name="Ohm R."/>
            <person name="Martin F."/>
            <person name="Silar P."/>
            <person name="Natvig D."/>
            <person name="Lalanne C."/>
            <person name="Gautier V."/>
            <person name="Ament-Velasquez S.L."/>
            <person name="Kruys A."/>
            <person name="Hutchinson M.I."/>
            <person name="Powell A.J."/>
            <person name="Barry K."/>
            <person name="Miller A.N."/>
            <person name="Grigoriev I.V."/>
            <person name="Debuchy R."/>
            <person name="Gladieux P."/>
            <person name="Thoren M.H."/>
            <person name="Johannesson H."/>
        </authorList>
    </citation>
    <scope>NUCLEOTIDE SEQUENCE</scope>
    <source>
        <strain evidence="1">CBS 757.83</strain>
    </source>
</reference>
<dbReference type="Proteomes" id="UP001305647">
    <property type="component" value="Unassembled WGS sequence"/>
</dbReference>
<protein>
    <submittedName>
        <fullName evidence="1">Uncharacterized protein</fullName>
    </submittedName>
</protein>
<dbReference type="EMBL" id="MU863680">
    <property type="protein sequence ID" value="KAK4097233.1"/>
    <property type="molecule type" value="Genomic_DNA"/>
</dbReference>
<name>A0AAN6PT14_9PEZI</name>
<keyword evidence="2" id="KW-1185">Reference proteome</keyword>
<dbReference type="AlphaFoldDB" id="A0AAN6PT14"/>
<gene>
    <name evidence="1" type="ORF">N658DRAFT_510529</name>
</gene>